<dbReference type="AlphaFoldDB" id="B3S5G8"/>
<evidence type="ECO:0000256" key="8">
    <source>
        <dbReference type="RuleBase" id="RU004560"/>
    </source>
</evidence>
<dbReference type="GO" id="GO:0060090">
    <property type="term" value="F:molecular adaptor activity"/>
    <property type="evidence" value="ECO:0000318"/>
    <property type="project" value="GO_Central"/>
</dbReference>
<dbReference type="InParanoid" id="B3S5G8"/>
<evidence type="ECO:0000256" key="4">
    <source>
        <dbReference type="ARBA" id="ARBA00022741"/>
    </source>
</evidence>
<keyword evidence="5 8" id="KW-0342">GTP-binding</keyword>
<dbReference type="CTD" id="6756760"/>
<comment type="subcellular location">
    <subcellularLocation>
        <location evidence="1">Cytoplasm</location>
    </subcellularLocation>
</comment>
<dbReference type="GO" id="GO:0003924">
    <property type="term" value="F:GTPase activity"/>
    <property type="evidence" value="ECO:0000318"/>
    <property type="project" value="GO_Central"/>
</dbReference>
<accession>B3S5G8</accession>
<keyword evidence="11" id="KW-1185">Reference proteome</keyword>
<dbReference type="OrthoDB" id="416553at2759"/>
<dbReference type="RefSeq" id="XP_002115676.1">
    <property type="nucleotide sequence ID" value="XM_002115640.1"/>
</dbReference>
<feature type="domain" description="Septin-type G" evidence="9">
    <location>
        <begin position="35"/>
        <end position="308"/>
    </location>
</feature>
<evidence type="ECO:0000256" key="3">
    <source>
        <dbReference type="ARBA" id="ARBA00022618"/>
    </source>
</evidence>
<dbReference type="Gene3D" id="3.40.50.300">
    <property type="entry name" value="P-loop containing nucleotide triphosphate hydrolases"/>
    <property type="match status" value="1"/>
</dbReference>
<evidence type="ECO:0000313" key="10">
    <source>
        <dbReference type="EMBL" id="EDV22039.1"/>
    </source>
</evidence>
<dbReference type="STRING" id="10228.B3S5G8"/>
<dbReference type="eggNOG" id="KOG2655">
    <property type="taxonomic scope" value="Eukaryota"/>
</dbReference>
<dbReference type="GO" id="GO:0005525">
    <property type="term" value="F:GTP binding"/>
    <property type="evidence" value="ECO:0007669"/>
    <property type="project" value="UniProtKB-UniRule"/>
</dbReference>
<dbReference type="FunFam" id="3.40.50.300:FF:000064">
    <property type="entry name" value="Septin 4"/>
    <property type="match status" value="1"/>
</dbReference>
<dbReference type="EMBL" id="DS985251">
    <property type="protein sequence ID" value="EDV22039.1"/>
    <property type="molecule type" value="Genomic_DNA"/>
</dbReference>
<keyword evidence="6" id="KW-0131">Cell cycle</keyword>
<protein>
    <recommendedName>
        <fullName evidence="7">Septin</fullName>
    </recommendedName>
</protein>
<dbReference type="GO" id="GO:0032153">
    <property type="term" value="C:cell division site"/>
    <property type="evidence" value="ECO:0000318"/>
    <property type="project" value="GO_Central"/>
</dbReference>
<dbReference type="Pfam" id="PF00735">
    <property type="entry name" value="Septin"/>
    <property type="match status" value="1"/>
</dbReference>
<name>B3S5G8_TRIAD</name>
<dbReference type="InterPro" id="IPR016491">
    <property type="entry name" value="Septin"/>
</dbReference>
<evidence type="ECO:0000256" key="5">
    <source>
        <dbReference type="ARBA" id="ARBA00023134"/>
    </source>
</evidence>
<dbReference type="GO" id="GO:0061640">
    <property type="term" value="P:cytoskeleton-dependent cytokinesis"/>
    <property type="evidence" value="ECO:0000318"/>
    <property type="project" value="GO_Central"/>
</dbReference>
<sequence>MTIRSLTSFFQGKNVPDYIGFANLPNQVHRKAVKKGFEFTVVVVGESGLGKSTLIDSLFQTNLYADRNIPNAKARIKKTVEIRKQTVDIEEKGVRLRLSVVDTPGFGDALNNDKCWDNIVKFIDEQYEKYLSDESGLNRRNITDQRVHCCLYFISPTGNGLKPLDIEFMKRLDTRVNIVPVIAKSDTLTAHEIKTLKRKILDDIRTHSIDVYTFPETDSDEDEEFKRENNQLKSSVPFAVVGSNKFYDIRGKKVRGRQYPWGIVEVENLEHCDFAKLRSMLIRTHMQDLKEVTHEVLYEQYRANRLRSGDSSNLSYQRSKLKRESMLIRDNMDEKTNELLKAKEDEVCRHHSCKAACFDSILNGMAYYFFDHSSYNV</sequence>
<dbReference type="PIRSF" id="PIRSF006698">
    <property type="entry name" value="Septin"/>
    <property type="match status" value="1"/>
</dbReference>
<dbReference type="Proteomes" id="UP000009022">
    <property type="component" value="Unassembled WGS sequence"/>
</dbReference>
<dbReference type="InterPro" id="IPR030379">
    <property type="entry name" value="G_SEPTIN_dom"/>
</dbReference>
<organism evidence="10 11">
    <name type="scientific">Trichoplax adhaerens</name>
    <name type="common">Trichoplax reptans</name>
    <dbReference type="NCBI Taxonomy" id="10228"/>
    <lineage>
        <taxon>Eukaryota</taxon>
        <taxon>Metazoa</taxon>
        <taxon>Placozoa</taxon>
        <taxon>Uniplacotomia</taxon>
        <taxon>Trichoplacea</taxon>
        <taxon>Trichoplacidae</taxon>
        <taxon>Trichoplax</taxon>
    </lineage>
</organism>
<dbReference type="InterPro" id="IPR027417">
    <property type="entry name" value="P-loop_NTPase"/>
</dbReference>
<evidence type="ECO:0000256" key="6">
    <source>
        <dbReference type="ARBA" id="ARBA00023306"/>
    </source>
</evidence>
<evidence type="ECO:0000313" key="11">
    <source>
        <dbReference type="Proteomes" id="UP000009022"/>
    </source>
</evidence>
<dbReference type="FunCoup" id="B3S5G8">
    <property type="interactions" value="740"/>
</dbReference>
<dbReference type="OMA" id="IENKEHC"/>
<dbReference type="PROSITE" id="PS51719">
    <property type="entry name" value="G_SEPTIN"/>
    <property type="match status" value="1"/>
</dbReference>
<dbReference type="GO" id="GO:0015630">
    <property type="term" value="C:microtubule cytoskeleton"/>
    <property type="evidence" value="ECO:0000318"/>
    <property type="project" value="GO_Central"/>
</dbReference>
<dbReference type="GO" id="GO:0005940">
    <property type="term" value="C:septin ring"/>
    <property type="evidence" value="ECO:0000318"/>
    <property type="project" value="GO_Central"/>
</dbReference>
<evidence type="ECO:0000256" key="2">
    <source>
        <dbReference type="ARBA" id="ARBA00022490"/>
    </source>
</evidence>
<dbReference type="PANTHER" id="PTHR18884">
    <property type="entry name" value="SEPTIN"/>
    <property type="match status" value="1"/>
</dbReference>
<evidence type="ECO:0000256" key="1">
    <source>
        <dbReference type="ARBA" id="ARBA00004496"/>
    </source>
</evidence>
<dbReference type="PhylomeDB" id="B3S5G8"/>
<dbReference type="GeneID" id="6756760"/>
<dbReference type="GO" id="GO:0031105">
    <property type="term" value="C:septin complex"/>
    <property type="evidence" value="ECO:0000318"/>
    <property type="project" value="GO_Central"/>
</dbReference>
<keyword evidence="4 8" id="KW-0547">Nucleotide-binding</keyword>
<gene>
    <name evidence="10" type="ORF">TRIADDRAFT_50746</name>
</gene>
<keyword evidence="3" id="KW-0132">Cell division</keyword>
<dbReference type="CDD" id="cd01850">
    <property type="entry name" value="CDC_Septin"/>
    <property type="match status" value="1"/>
</dbReference>
<comment type="similarity">
    <text evidence="7 8">Belongs to the TRAFAC class TrmE-Era-EngA-EngB-Septin-like GTPase superfamily. Septin GTPase family.</text>
</comment>
<keyword evidence="2" id="KW-0963">Cytoplasm</keyword>
<evidence type="ECO:0000256" key="7">
    <source>
        <dbReference type="PIRNR" id="PIRNR006698"/>
    </source>
</evidence>
<dbReference type="GO" id="GO:0008104">
    <property type="term" value="P:intracellular protein localization"/>
    <property type="evidence" value="ECO:0000318"/>
    <property type="project" value="GO_Central"/>
</dbReference>
<dbReference type="SUPFAM" id="SSF52540">
    <property type="entry name" value="P-loop containing nucleoside triphosphate hydrolases"/>
    <property type="match status" value="1"/>
</dbReference>
<proteinExistence type="inferred from homology"/>
<evidence type="ECO:0000259" key="9">
    <source>
        <dbReference type="PROSITE" id="PS51719"/>
    </source>
</evidence>
<reference evidence="10 11" key="1">
    <citation type="journal article" date="2008" name="Nature">
        <title>The Trichoplax genome and the nature of placozoans.</title>
        <authorList>
            <person name="Srivastava M."/>
            <person name="Begovic E."/>
            <person name="Chapman J."/>
            <person name="Putnam N.H."/>
            <person name="Hellsten U."/>
            <person name="Kawashima T."/>
            <person name="Kuo A."/>
            <person name="Mitros T."/>
            <person name="Salamov A."/>
            <person name="Carpenter M.L."/>
            <person name="Signorovitch A.Y."/>
            <person name="Moreno M.A."/>
            <person name="Kamm K."/>
            <person name="Grimwood J."/>
            <person name="Schmutz J."/>
            <person name="Shapiro H."/>
            <person name="Grigoriev I.V."/>
            <person name="Buss L.W."/>
            <person name="Schierwater B."/>
            <person name="Dellaporta S.L."/>
            <person name="Rokhsar D.S."/>
        </authorList>
    </citation>
    <scope>NUCLEOTIDE SEQUENCE [LARGE SCALE GENOMIC DNA]</scope>
    <source>
        <strain evidence="10 11">Grell-BS-1999</strain>
    </source>
</reference>
<dbReference type="KEGG" id="tad:TRIADDRAFT_50746"/>
<dbReference type="HOGENOM" id="CLU_017718_8_0_1"/>